<keyword evidence="2" id="KW-1185">Reference proteome</keyword>
<dbReference type="Proteomes" id="UP000805193">
    <property type="component" value="Unassembled WGS sequence"/>
</dbReference>
<comment type="caution">
    <text evidence="1">The sequence shown here is derived from an EMBL/GenBank/DDBJ whole genome shotgun (WGS) entry which is preliminary data.</text>
</comment>
<protein>
    <submittedName>
        <fullName evidence="1">Uncharacterized protein</fullName>
    </submittedName>
</protein>
<reference evidence="1 2" key="1">
    <citation type="journal article" date="2020" name="Cell">
        <title>Large-Scale Comparative Analyses of Tick Genomes Elucidate Their Genetic Diversity and Vector Capacities.</title>
        <authorList>
            <consortium name="Tick Genome and Microbiome Consortium (TIGMIC)"/>
            <person name="Jia N."/>
            <person name="Wang J."/>
            <person name="Shi W."/>
            <person name="Du L."/>
            <person name="Sun Y."/>
            <person name="Zhan W."/>
            <person name="Jiang J.F."/>
            <person name="Wang Q."/>
            <person name="Zhang B."/>
            <person name="Ji P."/>
            <person name="Bell-Sakyi L."/>
            <person name="Cui X.M."/>
            <person name="Yuan T.T."/>
            <person name="Jiang B.G."/>
            <person name="Yang W.F."/>
            <person name="Lam T.T."/>
            <person name="Chang Q.C."/>
            <person name="Ding S.J."/>
            <person name="Wang X.J."/>
            <person name="Zhu J.G."/>
            <person name="Ruan X.D."/>
            <person name="Zhao L."/>
            <person name="Wei J.T."/>
            <person name="Ye R.Z."/>
            <person name="Que T.C."/>
            <person name="Du C.H."/>
            <person name="Zhou Y.H."/>
            <person name="Cheng J.X."/>
            <person name="Dai P.F."/>
            <person name="Guo W.B."/>
            <person name="Han X.H."/>
            <person name="Huang E.J."/>
            <person name="Li L.F."/>
            <person name="Wei W."/>
            <person name="Gao Y.C."/>
            <person name="Liu J.Z."/>
            <person name="Shao H.Z."/>
            <person name="Wang X."/>
            <person name="Wang C.C."/>
            <person name="Yang T.C."/>
            <person name="Huo Q.B."/>
            <person name="Li W."/>
            <person name="Chen H.Y."/>
            <person name="Chen S.E."/>
            <person name="Zhou L.G."/>
            <person name="Ni X.B."/>
            <person name="Tian J.H."/>
            <person name="Sheng Y."/>
            <person name="Liu T."/>
            <person name="Pan Y.S."/>
            <person name="Xia L.Y."/>
            <person name="Li J."/>
            <person name="Zhao F."/>
            <person name="Cao W.C."/>
        </authorList>
    </citation>
    <scope>NUCLEOTIDE SEQUENCE [LARGE SCALE GENOMIC DNA]</scope>
    <source>
        <strain evidence="1">Iper-2018</strain>
    </source>
</reference>
<evidence type="ECO:0000313" key="1">
    <source>
        <dbReference type="EMBL" id="KAG0411729.1"/>
    </source>
</evidence>
<proteinExistence type="predicted"/>
<accession>A0AC60NX76</accession>
<organism evidence="1 2">
    <name type="scientific">Ixodes persulcatus</name>
    <name type="common">Taiga tick</name>
    <dbReference type="NCBI Taxonomy" id="34615"/>
    <lineage>
        <taxon>Eukaryota</taxon>
        <taxon>Metazoa</taxon>
        <taxon>Ecdysozoa</taxon>
        <taxon>Arthropoda</taxon>
        <taxon>Chelicerata</taxon>
        <taxon>Arachnida</taxon>
        <taxon>Acari</taxon>
        <taxon>Parasitiformes</taxon>
        <taxon>Ixodida</taxon>
        <taxon>Ixodoidea</taxon>
        <taxon>Ixodidae</taxon>
        <taxon>Ixodinae</taxon>
        <taxon>Ixodes</taxon>
    </lineage>
</organism>
<evidence type="ECO:0000313" key="2">
    <source>
        <dbReference type="Proteomes" id="UP000805193"/>
    </source>
</evidence>
<gene>
    <name evidence="1" type="ORF">HPB47_011134</name>
</gene>
<dbReference type="EMBL" id="JABSTQ010011408">
    <property type="protein sequence ID" value="KAG0411729.1"/>
    <property type="molecule type" value="Genomic_DNA"/>
</dbReference>
<name>A0AC60NX76_IXOPE</name>
<sequence length="168" mass="18749">MLYSDRLLSSYWMDDKPVVQLRLGSGLNPASIHEGIDIYFECTVRANPGVSEVSWQFNRKDLHTDGGRGVIVSNQSLALRSVNRTNSGFYACLAANTEGEAESNRLKLRVLQVVARLSAGAADDYDKVKSSLLKRYRISAEAFRQRFRNASKKSSEGYSEFAYGLKPT</sequence>